<dbReference type="Proteomes" id="UP000291116">
    <property type="component" value="Unassembled WGS sequence"/>
</dbReference>
<evidence type="ECO:0000313" key="3">
    <source>
        <dbReference type="Proteomes" id="UP000291116"/>
    </source>
</evidence>
<dbReference type="GO" id="GO:0005737">
    <property type="term" value="C:cytoplasm"/>
    <property type="evidence" value="ECO:0007669"/>
    <property type="project" value="TreeGrafter"/>
</dbReference>
<dbReference type="EMBL" id="CAACVS010000331">
    <property type="protein sequence ID" value="VEU41087.1"/>
    <property type="molecule type" value="Genomic_DNA"/>
</dbReference>
<accession>A0A448ZGA4</accession>
<evidence type="ECO:0000313" key="2">
    <source>
        <dbReference type="EMBL" id="VEU41087.1"/>
    </source>
</evidence>
<dbReference type="PANTHER" id="PTHR13847:SF150">
    <property type="entry name" value="OXIDOREDUCTASE TDA3-RELATED"/>
    <property type="match status" value="1"/>
</dbReference>
<dbReference type="SUPFAM" id="SSF51905">
    <property type="entry name" value="FAD/NAD(P)-binding domain"/>
    <property type="match status" value="1"/>
</dbReference>
<protein>
    <recommendedName>
        <fullName evidence="1">FAD dependent oxidoreductase domain-containing protein</fullName>
    </recommendedName>
</protein>
<sequence length="424" mass="45570">MVVIVGAGVAGVATAYYLSVSSGKTPITLLDAAGPAACSSGKAGAFITNRPPSFRRGIGKGNNVDDKRRFLFEKSFELHEELAKDLSLESFCRVHNYRTIQTKETNADDKNDISFDDPEDTLHSWLTSLGENEGAKPLSGAAALLDPAELTNAMLEKVLSQGNCCFRQANISGLELDSSGRFIKGIQLENSEDGSESKPIVIEEDEAVVIALGPWSCRIEDWLGIPMPIEGVLSTSLIYQDGIPASDSGTAFFFDEDSNGCHLEVFGRKDRSLYVSGCGESQVIGTRCLRSTERPSPNVDCPPDATRASAARASLEKAGYDHRYSTDISEGNPQPDTTQACLRPMTPDNVPIVGKLLDNAYIATGGGPWGITWGPLMGQSLASLINDDGDPPIRLGLLSHKRFDTLVYRTLLKSRSFPGVSATT</sequence>
<dbReference type="OrthoDB" id="498204at2759"/>
<dbReference type="Gene3D" id="3.50.50.60">
    <property type="entry name" value="FAD/NAD(P)-binding domain"/>
    <property type="match status" value="1"/>
</dbReference>
<name>A0A448ZGA4_9STRA</name>
<dbReference type="PANTHER" id="PTHR13847">
    <property type="entry name" value="SARCOSINE DEHYDROGENASE-RELATED"/>
    <property type="match status" value="1"/>
</dbReference>
<dbReference type="InterPro" id="IPR006076">
    <property type="entry name" value="FAD-dep_OxRdtase"/>
</dbReference>
<dbReference type="AlphaFoldDB" id="A0A448ZGA4"/>
<keyword evidence="3" id="KW-1185">Reference proteome</keyword>
<gene>
    <name evidence="2" type="ORF">PSNMU_V1.4_AUG-EV-PASAV3_0079910</name>
</gene>
<organism evidence="2 3">
    <name type="scientific">Pseudo-nitzschia multistriata</name>
    <dbReference type="NCBI Taxonomy" id="183589"/>
    <lineage>
        <taxon>Eukaryota</taxon>
        <taxon>Sar</taxon>
        <taxon>Stramenopiles</taxon>
        <taxon>Ochrophyta</taxon>
        <taxon>Bacillariophyta</taxon>
        <taxon>Bacillariophyceae</taxon>
        <taxon>Bacillariophycidae</taxon>
        <taxon>Bacillariales</taxon>
        <taxon>Bacillariaceae</taxon>
        <taxon>Pseudo-nitzschia</taxon>
    </lineage>
</organism>
<proteinExistence type="predicted"/>
<feature type="domain" description="FAD dependent oxidoreductase" evidence="1">
    <location>
        <begin position="2"/>
        <end position="384"/>
    </location>
</feature>
<evidence type="ECO:0000259" key="1">
    <source>
        <dbReference type="Pfam" id="PF01266"/>
    </source>
</evidence>
<dbReference type="InterPro" id="IPR036188">
    <property type="entry name" value="FAD/NAD-bd_sf"/>
</dbReference>
<dbReference type="Gene3D" id="3.30.9.10">
    <property type="entry name" value="D-Amino Acid Oxidase, subunit A, domain 2"/>
    <property type="match status" value="1"/>
</dbReference>
<reference evidence="2 3" key="1">
    <citation type="submission" date="2019-01" db="EMBL/GenBank/DDBJ databases">
        <authorList>
            <person name="Ferrante I. M."/>
        </authorList>
    </citation>
    <scope>NUCLEOTIDE SEQUENCE [LARGE SCALE GENOMIC DNA]</scope>
    <source>
        <strain evidence="2 3">B856</strain>
    </source>
</reference>
<dbReference type="Pfam" id="PF01266">
    <property type="entry name" value="DAO"/>
    <property type="match status" value="1"/>
</dbReference>